<sequence length="373" mass="41275">MVTFVFEMIPKYNVILTDSGNFCISMRQNGTGFIFLMVFLFLFNGEINAQTTGGRSGLNFLQLPAQAKSTALGSSHMTISGNDPGLFLQNPALLDSSKQDQVSLNLMPYLADTKFVNLAYANAVKRTGGIWAVGLQYLNYGNITETDAIGNVVGEFRAADYGISAGYGQTIGAFTLGGTVKFVGSSIESYHVRGMAFDWGGVFKHPREDFTVGFVAKNFGFLKQNFTGANTPILPLDLRIGLTFKPKYMPIRFSGTIHHLNRFDMVYNDPNLFFTYDINGLRIPRKVGVAEKLARHISLGAELLLHKNFRILLGYDHLRRQELRLNDAGGLAGFSFGVWLRVKRFEISYGRAQYTPGFGSSSLSLVMNLKKAN</sequence>
<dbReference type="STRING" id="408657.SAMN04487995_4998"/>
<dbReference type="EMBL" id="FNXY01000008">
    <property type="protein sequence ID" value="SEJ49402.1"/>
    <property type="molecule type" value="Genomic_DNA"/>
</dbReference>
<protein>
    <recommendedName>
        <fullName evidence="3">Type IX secretion system protein PorQ</fullName>
    </recommendedName>
</protein>
<keyword evidence="2" id="KW-1185">Reference proteome</keyword>
<name>A0A1H6ZIB0_9BACT</name>
<dbReference type="Proteomes" id="UP000199532">
    <property type="component" value="Unassembled WGS sequence"/>
</dbReference>
<reference evidence="1 2" key="1">
    <citation type="submission" date="2016-10" db="EMBL/GenBank/DDBJ databases">
        <authorList>
            <person name="de Groot N.N."/>
        </authorList>
    </citation>
    <scope>NUCLEOTIDE SEQUENCE [LARGE SCALE GENOMIC DNA]</scope>
    <source>
        <strain evidence="1 2">DSM 19938</strain>
    </source>
</reference>
<dbReference type="RefSeq" id="WP_229209765.1">
    <property type="nucleotide sequence ID" value="NZ_FNXY01000008.1"/>
</dbReference>
<proteinExistence type="predicted"/>
<dbReference type="NCBIfam" id="NF033711">
    <property type="entry name" value="T9SS_PorQ"/>
    <property type="match status" value="1"/>
</dbReference>
<evidence type="ECO:0000313" key="2">
    <source>
        <dbReference type="Proteomes" id="UP000199532"/>
    </source>
</evidence>
<accession>A0A1H6ZIB0</accession>
<evidence type="ECO:0000313" key="1">
    <source>
        <dbReference type="EMBL" id="SEJ49402.1"/>
    </source>
</evidence>
<dbReference type="NCBIfam" id="NF033709">
    <property type="entry name" value="PorV_fam"/>
    <property type="match status" value="1"/>
</dbReference>
<evidence type="ECO:0008006" key="3">
    <source>
        <dbReference type="Google" id="ProtNLM"/>
    </source>
</evidence>
<gene>
    <name evidence="1" type="ORF">SAMN04487995_4998</name>
</gene>
<organism evidence="1 2">
    <name type="scientific">Dyadobacter koreensis</name>
    <dbReference type="NCBI Taxonomy" id="408657"/>
    <lineage>
        <taxon>Bacteria</taxon>
        <taxon>Pseudomonadati</taxon>
        <taxon>Bacteroidota</taxon>
        <taxon>Cytophagia</taxon>
        <taxon>Cytophagales</taxon>
        <taxon>Spirosomataceae</taxon>
        <taxon>Dyadobacter</taxon>
    </lineage>
</organism>
<dbReference type="AlphaFoldDB" id="A0A1H6ZIB0"/>